<protein>
    <submittedName>
        <fullName evidence="2">Acetyltransferase (GNAT) domain-containing protein</fullName>
    </submittedName>
</protein>
<dbReference type="EMBL" id="FOYM01000024">
    <property type="protein sequence ID" value="SFR12136.1"/>
    <property type="molecule type" value="Genomic_DNA"/>
</dbReference>
<evidence type="ECO:0000313" key="3">
    <source>
        <dbReference type="Proteomes" id="UP000199584"/>
    </source>
</evidence>
<dbReference type="SUPFAM" id="SSF55729">
    <property type="entry name" value="Acyl-CoA N-acyltransferases (Nat)"/>
    <property type="match status" value="1"/>
</dbReference>
<name>A0A1I6E372_9FIRM</name>
<feature type="domain" description="N-acetyltransferase" evidence="1">
    <location>
        <begin position="3"/>
        <end position="143"/>
    </location>
</feature>
<keyword evidence="2" id="KW-0808">Transferase</keyword>
<accession>A0A1I6E372</accession>
<keyword evidence="3" id="KW-1185">Reference proteome</keyword>
<organism evidence="2 3">
    <name type="scientific">Desulfoscipio geothermicus DSM 3669</name>
    <dbReference type="NCBI Taxonomy" id="1121426"/>
    <lineage>
        <taxon>Bacteria</taxon>
        <taxon>Bacillati</taxon>
        <taxon>Bacillota</taxon>
        <taxon>Clostridia</taxon>
        <taxon>Eubacteriales</taxon>
        <taxon>Desulfallaceae</taxon>
        <taxon>Desulfoscipio</taxon>
    </lineage>
</organism>
<proteinExistence type="predicted"/>
<dbReference type="RefSeq" id="WP_092485496.1">
    <property type="nucleotide sequence ID" value="NZ_FOYM01000024.1"/>
</dbReference>
<dbReference type="InterPro" id="IPR016181">
    <property type="entry name" value="Acyl_CoA_acyltransferase"/>
</dbReference>
<evidence type="ECO:0000313" key="2">
    <source>
        <dbReference type="EMBL" id="SFR12136.1"/>
    </source>
</evidence>
<dbReference type="AlphaFoldDB" id="A0A1I6E372"/>
<sequence>MNFKVAPYTPGDEGKILELFRLVYNREMTGDYWRWRFAGNPAGSRMIELCWDGSTLAGHYAVSPVKMVINGREYLTALSMTTMTHPDYRKKGIFTTLARSLYRRLENEGVVMIWGFPNNNSYHGFMTKLNWFPLARIPKLAINRFQKGQLLPGRSRPEIIDVDRIDHRFDELWHQVDKSGVNMVVRDSRYLQWRYLDNPVNNYKIFAWQGFTSIAGYVILKTYRDISGEDGEIVDLMAINNEINFKLISHAVNYFFKQEVDRITIWLNARTMLYRAAVELGFEPTDELTHLGAMVNGTQISQKDVNDYTRWFVTMGDSDIY</sequence>
<dbReference type="Proteomes" id="UP000199584">
    <property type="component" value="Unassembled WGS sequence"/>
</dbReference>
<gene>
    <name evidence="2" type="ORF">SAMN05660706_12450</name>
</gene>
<dbReference type="STRING" id="39060.SAMN05660706_12450"/>
<evidence type="ECO:0000259" key="1">
    <source>
        <dbReference type="PROSITE" id="PS51186"/>
    </source>
</evidence>
<dbReference type="GO" id="GO:0016747">
    <property type="term" value="F:acyltransferase activity, transferring groups other than amino-acyl groups"/>
    <property type="evidence" value="ECO:0007669"/>
    <property type="project" value="InterPro"/>
</dbReference>
<dbReference type="OrthoDB" id="5570877at2"/>
<dbReference type="PROSITE" id="PS51186">
    <property type="entry name" value="GNAT"/>
    <property type="match status" value="1"/>
</dbReference>
<dbReference type="Gene3D" id="3.40.630.30">
    <property type="match status" value="1"/>
</dbReference>
<reference evidence="3" key="1">
    <citation type="submission" date="2016-10" db="EMBL/GenBank/DDBJ databases">
        <authorList>
            <person name="Varghese N."/>
            <person name="Submissions S."/>
        </authorList>
    </citation>
    <scope>NUCLEOTIDE SEQUENCE [LARGE SCALE GENOMIC DNA]</scope>
    <source>
        <strain evidence="3">DSM 3669</strain>
    </source>
</reference>
<dbReference type="InterPro" id="IPR000182">
    <property type="entry name" value="GNAT_dom"/>
</dbReference>
<dbReference type="Pfam" id="PF13527">
    <property type="entry name" value="Acetyltransf_9"/>
    <property type="match status" value="1"/>
</dbReference>